<organism evidence="20 21">
    <name type="scientific">Chelatococcus caeni</name>
    <dbReference type="NCBI Taxonomy" id="1348468"/>
    <lineage>
        <taxon>Bacteria</taxon>
        <taxon>Pseudomonadati</taxon>
        <taxon>Pseudomonadota</taxon>
        <taxon>Alphaproteobacteria</taxon>
        <taxon>Hyphomicrobiales</taxon>
        <taxon>Chelatococcaceae</taxon>
        <taxon>Chelatococcus</taxon>
    </lineage>
</organism>
<feature type="binding site" description="axial binding residue" evidence="17">
    <location>
        <position position="180"/>
    </location>
    <ligand>
        <name>heme c</name>
        <dbReference type="ChEBI" id="CHEBI:61717"/>
        <label>2</label>
    </ligand>
    <ligandPart>
        <name>Fe</name>
        <dbReference type="ChEBI" id="CHEBI:18248"/>
    </ligandPart>
</feature>
<comment type="subunit">
    <text evidence="2 14">Heterodimer of SoxA and SoxX.</text>
</comment>
<evidence type="ECO:0000256" key="6">
    <source>
        <dbReference type="ARBA" id="ARBA00022723"/>
    </source>
</evidence>
<feature type="chain" id="PRO_5032477758" description="SoxAX cytochrome complex subunit A" evidence="18">
    <location>
        <begin position="25"/>
        <end position="260"/>
    </location>
</feature>
<dbReference type="EC" id="2.8.5.2" evidence="14"/>
<gene>
    <name evidence="20" type="ORF">GGR16_001453</name>
</gene>
<feature type="binding site" description="covalent" evidence="16">
    <location>
        <position position="176"/>
    </location>
    <ligand>
        <name>heme c</name>
        <dbReference type="ChEBI" id="CHEBI:61717"/>
        <label>2</label>
    </ligand>
</feature>
<evidence type="ECO:0000256" key="18">
    <source>
        <dbReference type="SAM" id="SignalP"/>
    </source>
</evidence>
<dbReference type="GO" id="GO:0016669">
    <property type="term" value="F:oxidoreductase activity, acting on a sulfur group of donors, cytochrome as acceptor"/>
    <property type="evidence" value="ECO:0007669"/>
    <property type="project" value="InterPro"/>
</dbReference>
<feature type="binding site" description="covalent" evidence="16">
    <location>
        <position position="78"/>
    </location>
    <ligand>
        <name>heme c</name>
        <dbReference type="ChEBI" id="CHEBI:61717"/>
        <label>1</label>
    </ligand>
</feature>
<keyword evidence="5 14" id="KW-0808">Transferase</keyword>
<name>A0A840C1X7_9HYPH</name>
<evidence type="ECO:0000256" key="1">
    <source>
        <dbReference type="ARBA" id="ARBA00004418"/>
    </source>
</evidence>
<feature type="binding site" evidence="16">
    <location>
        <position position="217"/>
    </location>
    <ligand>
        <name>substrate</name>
    </ligand>
</feature>
<feature type="binding site" description="axial binding residue" evidence="17">
    <location>
        <position position="113"/>
    </location>
    <ligand>
        <name>heme c</name>
        <dbReference type="ChEBI" id="CHEBI:61717"/>
        <label>1</label>
    </ligand>
    <ligandPart>
        <name>Fe</name>
        <dbReference type="ChEBI" id="CHEBI:18248"/>
    </ligandPart>
</feature>
<dbReference type="NCBIfam" id="TIGR04484">
    <property type="entry name" value="thiosulf_SoxA"/>
    <property type="match status" value="1"/>
</dbReference>
<evidence type="ECO:0000256" key="2">
    <source>
        <dbReference type="ARBA" id="ARBA00011530"/>
    </source>
</evidence>
<dbReference type="GO" id="GO:0016740">
    <property type="term" value="F:transferase activity"/>
    <property type="evidence" value="ECO:0007669"/>
    <property type="project" value="UniProtKB-KW"/>
</dbReference>
<evidence type="ECO:0000256" key="12">
    <source>
        <dbReference type="ARBA" id="ARBA00048077"/>
    </source>
</evidence>
<keyword evidence="7 18" id="KW-0732">Signal</keyword>
<dbReference type="GO" id="GO:0009055">
    <property type="term" value="F:electron transfer activity"/>
    <property type="evidence" value="ECO:0007669"/>
    <property type="project" value="InterPro"/>
</dbReference>
<comment type="catalytic activity">
    <reaction evidence="12 14">
        <text>L-cysteinyl-[SoxY protein] + thiosulfate + 2 Fe(III)-[cytochrome c] = S-sulfosulfanyl-L-cysteinyl-[SoxY protein] + 2 Fe(II)-[cytochrome c] + 2 H(+)</text>
        <dbReference type="Rhea" id="RHEA:56720"/>
        <dbReference type="Rhea" id="RHEA-COMP:10350"/>
        <dbReference type="Rhea" id="RHEA-COMP:14328"/>
        <dbReference type="Rhea" id="RHEA-COMP:14399"/>
        <dbReference type="Rhea" id="RHEA-COMP:14691"/>
        <dbReference type="ChEBI" id="CHEBI:15378"/>
        <dbReference type="ChEBI" id="CHEBI:29033"/>
        <dbReference type="ChEBI" id="CHEBI:29034"/>
        <dbReference type="ChEBI" id="CHEBI:29950"/>
        <dbReference type="ChEBI" id="CHEBI:33542"/>
        <dbReference type="ChEBI" id="CHEBI:139321"/>
        <dbReference type="EC" id="2.8.5.2"/>
    </reaction>
</comment>
<keyword evidence="6 14" id="KW-0479">Metal-binding</keyword>
<feature type="binding site" description="axial binding residue" evidence="17">
    <location>
        <position position="79"/>
    </location>
    <ligand>
        <name>heme c</name>
        <dbReference type="ChEBI" id="CHEBI:61717"/>
        <label>1</label>
    </ligand>
    <ligandPart>
        <name>Fe</name>
        <dbReference type="ChEBI" id="CHEBI:18248"/>
    </ligandPart>
</feature>
<dbReference type="InterPro" id="IPR009056">
    <property type="entry name" value="Cyt_c-like_dom"/>
</dbReference>
<feature type="domain" description="Cytochrome c" evidence="19">
    <location>
        <begin position="161"/>
        <end position="252"/>
    </location>
</feature>
<feature type="domain" description="Cytochrome c" evidence="19">
    <location>
        <begin position="59"/>
        <end position="146"/>
    </location>
</feature>
<evidence type="ECO:0000259" key="19">
    <source>
        <dbReference type="Pfam" id="PF21342"/>
    </source>
</evidence>
<comment type="catalytic activity">
    <reaction evidence="13 14">
        <text>S-sulfanyl-L-cysteinyl-[SoxY protein] + thiosulfate + 2 Fe(III)-[cytochrome c] = S-(2-sulfodisulfanyl)-L-cysteinyl-[SoxY protein] + 2 Fe(II)-[cytochrome c] + 2 H(+)</text>
        <dbReference type="Rhea" id="RHEA:51224"/>
        <dbReference type="Rhea" id="RHEA-COMP:10350"/>
        <dbReference type="Rhea" id="RHEA-COMP:14399"/>
        <dbReference type="Rhea" id="RHEA-COMP:14689"/>
        <dbReference type="Rhea" id="RHEA-COMP:14690"/>
        <dbReference type="ChEBI" id="CHEBI:15378"/>
        <dbReference type="ChEBI" id="CHEBI:29033"/>
        <dbReference type="ChEBI" id="CHEBI:29034"/>
        <dbReference type="ChEBI" id="CHEBI:33542"/>
        <dbReference type="ChEBI" id="CHEBI:61963"/>
        <dbReference type="ChEBI" id="CHEBI:140664"/>
        <dbReference type="EC" id="2.8.5.2"/>
    </reaction>
</comment>
<comment type="similarity">
    <text evidence="11 14">Belongs to the SoxA family.</text>
</comment>
<dbReference type="Gene3D" id="1.10.760.10">
    <property type="entry name" value="Cytochrome c-like domain"/>
    <property type="match status" value="2"/>
</dbReference>
<feature type="binding site" description="axial binding residue" evidence="17">
    <location>
        <position position="221"/>
    </location>
    <ligand>
        <name>heme c</name>
        <dbReference type="ChEBI" id="CHEBI:61717"/>
        <label>2</label>
    </ligand>
    <ligandPart>
        <name>Fe</name>
        <dbReference type="ChEBI" id="CHEBI:18248"/>
    </ligandPart>
</feature>
<keyword evidence="9 14" id="KW-0249">Electron transport</keyword>
<dbReference type="GO" id="GO:0046872">
    <property type="term" value="F:metal ion binding"/>
    <property type="evidence" value="ECO:0007669"/>
    <property type="project" value="UniProtKB-KW"/>
</dbReference>
<dbReference type="InterPro" id="IPR036909">
    <property type="entry name" value="Cyt_c-like_dom_sf"/>
</dbReference>
<sequence length="260" mass="28379">MTGRAPRLLAGLLAACLAGSSAPAGDMLDKRSGADFMSPENRAMQADDMSNPGMFAVLDGEELWNRPEGANGRSCAGCHGEAATSMRGVATRYPAFDERSGRPIDLAGRIGECRRTRQEASPLPHESPELIALTAYVAHQSRGMPISPPQDERLAQFRENGRRLYERRIGQLDLSCASCHDARWGERLGGSVMPQGHPTAYPLYRLEWQAVGSLQRRLRNCMIGVRAEAFAFGAPELIELELYLMERAAGLTVETPGVRP</sequence>
<dbReference type="PIRSF" id="PIRSF038455">
    <property type="entry name" value="SoxA"/>
    <property type="match status" value="1"/>
</dbReference>
<evidence type="ECO:0000256" key="17">
    <source>
        <dbReference type="PIRSR" id="PIRSR038455-3"/>
    </source>
</evidence>
<dbReference type="GO" id="GO:0042597">
    <property type="term" value="C:periplasmic space"/>
    <property type="evidence" value="ECO:0007669"/>
    <property type="project" value="UniProtKB-SubCell"/>
</dbReference>
<dbReference type="RefSeq" id="WP_183316117.1">
    <property type="nucleotide sequence ID" value="NZ_JACIEN010000001.1"/>
</dbReference>
<evidence type="ECO:0000256" key="4">
    <source>
        <dbReference type="ARBA" id="ARBA00022617"/>
    </source>
</evidence>
<dbReference type="Pfam" id="PF21342">
    <property type="entry name" value="SoxA-TsdA_cyt-c"/>
    <property type="match status" value="2"/>
</dbReference>
<dbReference type="Proteomes" id="UP000577362">
    <property type="component" value="Unassembled WGS sequence"/>
</dbReference>
<protein>
    <recommendedName>
        <fullName evidence="14">SoxAX cytochrome complex subunit A</fullName>
        <ecNumber evidence="14">2.8.5.2</ecNumber>
    </recommendedName>
    <alternativeName>
        <fullName evidence="14">Protein SoxA</fullName>
    </alternativeName>
    <alternativeName>
        <fullName evidence="14">Sulfur oxidizing protein A</fullName>
    </alternativeName>
    <alternativeName>
        <fullName evidence="14">Thiosulfate-oxidizing multienzyme system protein SoxA</fullName>
    </alternativeName>
</protein>
<dbReference type="GO" id="GO:0020037">
    <property type="term" value="F:heme binding"/>
    <property type="evidence" value="ECO:0007669"/>
    <property type="project" value="InterPro"/>
</dbReference>
<reference evidence="20 21" key="1">
    <citation type="submission" date="2020-08" db="EMBL/GenBank/DDBJ databases">
        <title>Genomic Encyclopedia of Type Strains, Phase IV (KMG-IV): sequencing the most valuable type-strain genomes for metagenomic binning, comparative biology and taxonomic classification.</title>
        <authorList>
            <person name="Goeker M."/>
        </authorList>
    </citation>
    <scope>NUCLEOTIDE SEQUENCE [LARGE SCALE GENOMIC DNA]</scope>
    <source>
        <strain evidence="20 21">DSM 103737</strain>
    </source>
</reference>
<accession>A0A840C1X7</accession>
<keyword evidence="8 14" id="KW-0574">Periplasm</keyword>
<keyword evidence="3 14" id="KW-0813">Transport</keyword>
<evidence type="ECO:0000256" key="13">
    <source>
        <dbReference type="ARBA" id="ARBA00048423"/>
    </source>
</evidence>
<comment type="caution">
    <text evidence="20">The sequence shown here is derived from an EMBL/GenBank/DDBJ whole genome shotgun (WGS) entry which is preliminary data.</text>
</comment>
<evidence type="ECO:0000256" key="15">
    <source>
        <dbReference type="PIRSR" id="PIRSR038455-1"/>
    </source>
</evidence>
<proteinExistence type="inferred from homology"/>
<dbReference type="GO" id="GO:0070069">
    <property type="term" value="C:cytochrome complex"/>
    <property type="evidence" value="ECO:0007669"/>
    <property type="project" value="InterPro"/>
</dbReference>
<evidence type="ECO:0000256" key="10">
    <source>
        <dbReference type="ARBA" id="ARBA00023004"/>
    </source>
</evidence>
<comment type="subcellular location">
    <subcellularLocation>
        <location evidence="1 14">Periplasm</location>
    </subcellularLocation>
</comment>
<feature type="signal peptide" evidence="18">
    <location>
        <begin position="1"/>
        <end position="24"/>
    </location>
</feature>
<keyword evidence="4 14" id="KW-0349">Heme</keyword>
<dbReference type="GO" id="GO:0019417">
    <property type="term" value="P:sulfur oxidation"/>
    <property type="evidence" value="ECO:0007669"/>
    <property type="project" value="InterPro"/>
</dbReference>
<evidence type="ECO:0000256" key="3">
    <source>
        <dbReference type="ARBA" id="ARBA00022448"/>
    </source>
</evidence>
<dbReference type="InterPro" id="IPR025710">
    <property type="entry name" value="SoxA"/>
</dbReference>
<feature type="active site" description="Cysteine persulfide intermediate" evidence="15">
    <location>
        <position position="221"/>
    </location>
</feature>
<evidence type="ECO:0000256" key="14">
    <source>
        <dbReference type="PIRNR" id="PIRNR038455"/>
    </source>
</evidence>
<dbReference type="SUPFAM" id="SSF46626">
    <property type="entry name" value="Cytochrome c"/>
    <property type="match status" value="2"/>
</dbReference>
<evidence type="ECO:0000256" key="8">
    <source>
        <dbReference type="ARBA" id="ARBA00022764"/>
    </source>
</evidence>
<comment type="cofactor">
    <cofactor evidence="16">
        <name>heme</name>
        <dbReference type="ChEBI" id="CHEBI:30413"/>
    </cofactor>
    <text evidence="16">Binds 2 heme groups per subunit.</text>
</comment>
<dbReference type="EMBL" id="JACIEN010000001">
    <property type="protein sequence ID" value="MBB4016447.1"/>
    <property type="molecule type" value="Genomic_DNA"/>
</dbReference>
<keyword evidence="10 14" id="KW-0408">Iron</keyword>
<evidence type="ECO:0000256" key="16">
    <source>
        <dbReference type="PIRSR" id="PIRSR038455-2"/>
    </source>
</evidence>
<evidence type="ECO:0000256" key="7">
    <source>
        <dbReference type="ARBA" id="ARBA00022729"/>
    </source>
</evidence>
<dbReference type="AlphaFoldDB" id="A0A840C1X7"/>
<keyword evidence="21" id="KW-1185">Reference proteome</keyword>
<feature type="binding site" description="covalent" evidence="16">
    <location>
        <position position="179"/>
    </location>
    <ligand>
        <name>heme c</name>
        <dbReference type="ChEBI" id="CHEBI:61717"/>
        <label>2</label>
    </ligand>
</feature>
<evidence type="ECO:0000256" key="5">
    <source>
        <dbReference type="ARBA" id="ARBA00022679"/>
    </source>
</evidence>
<evidence type="ECO:0000313" key="20">
    <source>
        <dbReference type="EMBL" id="MBB4016447.1"/>
    </source>
</evidence>
<evidence type="ECO:0000256" key="9">
    <source>
        <dbReference type="ARBA" id="ARBA00022982"/>
    </source>
</evidence>
<evidence type="ECO:0000256" key="11">
    <source>
        <dbReference type="ARBA" id="ARBA00025746"/>
    </source>
</evidence>
<feature type="binding site" description="covalent" evidence="16">
    <location>
        <position position="75"/>
    </location>
    <ligand>
        <name>heme c</name>
        <dbReference type="ChEBI" id="CHEBI:61717"/>
        <label>1</label>
    </ligand>
</feature>
<evidence type="ECO:0000313" key="21">
    <source>
        <dbReference type="Proteomes" id="UP000577362"/>
    </source>
</evidence>